<gene>
    <name evidence="1" type="ORF">DY000_02027975</name>
</gene>
<name>A0ABQ7EC50_BRACR</name>
<reference evidence="1 2" key="1">
    <citation type="journal article" date="2020" name="BMC Genomics">
        <title>Intraspecific diversification of the crop wild relative Brassica cretica Lam. using demographic model selection.</title>
        <authorList>
            <person name="Kioukis A."/>
            <person name="Michalopoulou V.A."/>
            <person name="Briers L."/>
            <person name="Pirintsos S."/>
            <person name="Studholme D.J."/>
            <person name="Pavlidis P."/>
            <person name="Sarris P.F."/>
        </authorList>
    </citation>
    <scope>NUCLEOTIDE SEQUENCE [LARGE SCALE GENOMIC DNA]</scope>
    <source>
        <strain evidence="2">cv. PFS-1207/04</strain>
    </source>
</reference>
<evidence type="ECO:0008006" key="3">
    <source>
        <dbReference type="Google" id="ProtNLM"/>
    </source>
</evidence>
<dbReference type="Proteomes" id="UP000266723">
    <property type="component" value="Unassembled WGS sequence"/>
</dbReference>
<evidence type="ECO:0000313" key="1">
    <source>
        <dbReference type="EMBL" id="KAF3594412.1"/>
    </source>
</evidence>
<organism evidence="1 2">
    <name type="scientific">Brassica cretica</name>
    <name type="common">Mustard</name>
    <dbReference type="NCBI Taxonomy" id="69181"/>
    <lineage>
        <taxon>Eukaryota</taxon>
        <taxon>Viridiplantae</taxon>
        <taxon>Streptophyta</taxon>
        <taxon>Embryophyta</taxon>
        <taxon>Tracheophyta</taxon>
        <taxon>Spermatophyta</taxon>
        <taxon>Magnoliopsida</taxon>
        <taxon>eudicotyledons</taxon>
        <taxon>Gunneridae</taxon>
        <taxon>Pentapetalae</taxon>
        <taxon>rosids</taxon>
        <taxon>malvids</taxon>
        <taxon>Brassicales</taxon>
        <taxon>Brassicaceae</taxon>
        <taxon>Brassiceae</taxon>
        <taxon>Brassica</taxon>
    </lineage>
</organism>
<evidence type="ECO:0000313" key="2">
    <source>
        <dbReference type="Proteomes" id="UP000266723"/>
    </source>
</evidence>
<sequence>MDTRQAGSQLASAGTREEIRRISAVGGDMMKKNHSLGAVFGQIQIDHQIDVLRRKTIVFNQLYNLRSSCMNSGHL</sequence>
<comment type="caution">
    <text evidence="1">The sequence shown here is derived from an EMBL/GenBank/DDBJ whole genome shotgun (WGS) entry which is preliminary data.</text>
</comment>
<accession>A0ABQ7EC50</accession>
<protein>
    <recommendedName>
        <fullName evidence="3">t-SNARE coiled-coil homology domain-containing protein</fullName>
    </recommendedName>
</protein>
<keyword evidence="2" id="KW-1185">Reference proteome</keyword>
<proteinExistence type="predicted"/>
<dbReference type="EMBL" id="QGKV02000299">
    <property type="protein sequence ID" value="KAF3594412.1"/>
    <property type="molecule type" value="Genomic_DNA"/>
</dbReference>